<evidence type="ECO:0000256" key="10">
    <source>
        <dbReference type="ARBA" id="ARBA00022989"/>
    </source>
</evidence>
<dbReference type="FunFam" id="3.40.50.720:FF:000065">
    <property type="entry name" value="UDP-glucuronic acid decarboxylase 1"/>
    <property type="match status" value="1"/>
</dbReference>
<keyword evidence="7" id="KW-0812">Transmembrane</keyword>
<dbReference type="PANTHER" id="PTHR43078">
    <property type="entry name" value="UDP-GLUCURONIC ACID DECARBOXYLASE-RELATED"/>
    <property type="match status" value="1"/>
</dbReference>
<dbReference type="GO" id="GO:0042732">
    <property type="term" value="P:D-xylose metabolic process"/>
    <property type="evidence" value="ECO:0007669"/>
    <property type="project" value="InterPro"/>
</dbReference>
<keyword evidence="9" id="KW-0735">Signal-anchor</keyword>
<gene>
    <name evidence="19" type="ORF">FALBO_14695</name>
</gene>
<evidence type="ECO:0000256" key="6">
    <source>
        <dbReference type="ARBA" id="ARBA00018816"/>
    </source>
</evidence>
<keyword evidence="10" id="KW-1133">Transmembrane helix</keyword>
<comment type="caution">
    <text evidence="19">The sequence shown here is derived from an EMBL/GenBank/DDBJ whole genome shotgun (WGS) entry which is preliminary data.</text>
</comment>
<feature type="domain" description="NAD(P)-binding" evidence="18">
    <location>
        <begin position="4"/>
        <end position="306"/>
    </location>
</feature>
<comment type="cofactor">
    <cofactor evidence="1">
        <name>NAD(+)</name>
        <dbReference type="ChEBI" id="CHEBI:57540"/>
    </cofactor>
</comment>
<dbReference type="Gene3D" id="3.40.50.720">
    <property type="entry name" value="NAD(P)-binding Rossmann-like Domain"/>
    <property type="match status" value="1"/>
</dbReference>
<dbReference type="GO" id="GO:0033320">
    <property type="term" value="P:UDP-D-xylose biosynthetic process"/>
    <property type="evidence" value="ECO:0007669"/>
    <property type="project" value="UniProtKB-UniPathway"/>
</dbReference>
<dbReference type="SUPFAM" id="SSF51735">
    <property type="entry name" value="NAD(P)-binding Rossmann-fold domains"/>
    <property type="match status" value="1"/>
</dbReference>
<keyword evidence="13" id="KW-0472">Membrane</keyword>
<dbReference type="GO" id="GO:0048040">
    <property type="term" value="F:UDP-glucuronate decarboxylase activity"/>
    <property type="evidence" value="ECO:0007669"/>
    <property type="project" value="UniProtKB-EC"/>
</dbReference>
<keyword evidence="8" id="KW-0210">Decarboxylase</keyword>
<comment type="catalytic activity">
    <reaction evidence="17">
        <text>UDP-alpha-D-glucuronate + H(+) = UDP-alpha-D-xylose + CO2</text>
        <dbReference type="Rhea" id="RHEA:23916"/>
        <dbReference type="ChEBI" id="CHEBI:15378"/>
        <dbReference type="ChEBI" id="CHEBI:16526"/>
        <dbReference type="ChEBI" id="CHEBI:57632"/>
        <dbReference type="ChEBI" id="CHEBI:58052"/>
        <dbReference type="EC" id="4.1.1.35"/>
    </reaction>
    <physiologicalReaction direction="left-to-right" evidence="17">
        <dbReference type="Rhea" id="RHEA:23917"/>
    </physiologicalReaction>
</comment>
<dbReference type="EMBL" id="JAADYS010002423">
    <property type="protein sequence ID" value="KAF4458566.1"/>
    <property type="molecule type" value="Genomic_DNA"/>
</dbReference>
<evidence type="ECO:0000256" key="11">
    <source>
        <dbReference type="ARBA" id="ARBA00023027"/>
    </source>
</evidence>
<evidence type="ECO:0000259" key="18">
    <source>
        <dbReference type="Pfam" id="PF16363"/>
    </source>
</evidence>
<evidence type="ECO:0000256" key="17">
    <source>
        <dbReference type="ARBA" id="ARBA00049410"/>
    </source>
</evidence>
<comment type="subcellular location">
    <subcellularLocation>
        <location evidence="2">Golgi apparatus</location>
        <location evidence="2">Golgi stack membrane</location>
        <topology evidence="2">Single-pass type II membrane protein</topology>
    </subcellularLocation>
</comment>
<dbReference type="EC" id="4.1.1.35" evidence="5"/>
<sequence>MVILVTGGAGFLGRTLVQLLLDNNQEVVIIDSLWTGSRSNFDSFKADKRLRYIQSDVRHPLPSIEGVTQIYHLACPASPVHFETRPIDILQTCFNGATNVLDYALKHNARILLASTSEVYGDSQIPCQAEDYRGNVNCFGPRACYDEGKRVMEALGYAYHLEHGLEVRIARIFNAYGPYMEAKDGRAVPNFIMAALRGEPMTIFGDGHSTRCFQFAQDCVEGLEALMNSDYCSPVNIGSDCEMEISEIAHTIAEVVASKLGQKDPVPVRLLPGREDDPIRRKPDTTLAAEVLGWRPRVSLEEGISTTVDWFIDRENGLASRL</sequence>
<evidence type="ECO:0000256" key="8">
    <source>
        <dbReference type="ARBA" id="ARBA00022793"/>
    </source>
</evidence>
<dbReference type="InterPro" id="IPR036291">
    <property type="entry name" value="NAD(P)-bd_dom_sf"/>
</dbReference>
<dbReference type="GO" id="GO:0070403">
    <property type="term" value="F:NAD+ binding"/>
    <property type="evidence" value="ECO:0007669"/>
    <property type="project" value="InterPro"/>
</dbReference>
<proteinExistence type="inferred from homology"/>
<comment type="similarity">
    <text evidence="4">Belongs to the NAD(P)-dependent epimerase/dehydratase family. UDP-glucuronic acid decarboxylase subfamily.</text>
</comment>
<evidence type="ECO:0000256" key="5">
    <source>
        <dbReference type="ARBA" id="ARBA00012290"/>
    </source>
</evidence>
<dbReference type="UniPathway" id="UPA00796">
    <property type="reaction ID" value="UER00771"/>
</dbReference>
<keyword evidence="20" id="KW-1185">Reference proteome</keyword>
<keyword evidence="15" id="KW-0456">Lyase</keyword>
<evidence type="ECO:0000256" key="1">
    <source>
        <dbReference type="ARBA" id="ARBA00001911"/>
    </source>
</evidence>
<keyword evidence="14" id="KW-0325">Glycoprotein</keyword>
<evidence type="ECO:0000313" key="19">
    <source>
        <dbReference type="EMBL" id="KAF4458566.1"/>
    </source>
</evidence>
<dbReference type="Pfam" id="PF16363">
    <property type="entry name" value="GDP_Man_Dehyd"/>
    <property type="match status" value="1"/>
</dbReference>
<comment type="pathway">
    <text evidence="3">Nucleotide-sugar biosynthesis; UDP-alpha-D-xylose biosynthesis; UDP-alpha-D-xylose from UDP-alpha-D-glucuronate: step 1/1.</text>
</comment>
<evidence type="ECO:0000256" key="14">
    <source>
        <dbReference type="ARBA" id="ARBA00023180"/>
    </source>
</evidence>
<evidence type="ECO:0000313" key="20">
    <source>
        <dbReference type="Proteomes" id="UP000554235"/>
    </source>
</evidence>
<evidence type="ECO:0000256" key="4">
    <source>
        <dbReference type="ARBA" id="ARBA00007505"/>
    </source>
</evidence>
<dbReference type="AlphaFoldDB" id="A0A8H4P738"/>
<dbReference type="InterPro" id="IPR016040">
    <property type="entry name" value="NAD(P)-bd_dom"/>
</dbReference>
<accession>A0A8H4P738</accession>
<evidence type="ECO:0000256" key="16">
    <source>
        <dbReference type="ARBA" id="ARBA00031585"/>
    </source>
</evidence>
<dbReference type="InterPro" id="IPR044516">
    <property type="entry name" value="UXS-like"/>
</dbReference>
<organism evidence="19 20">
    <name type="scientific">Fusarium albosuccineum</name>
    <dbReference type="NCBI Taxonomy" id="1237068"/>
    <lineage>
        <taxon>Eukaryota</taxon>
        <taxon>Fungi</taxon>
        <taxon>Dikarya</taxon>
        <taxon>Ascomycota</taxon>
        <taxon>Pezizomycotina</taxon>
        <taxon>Sordariomycetes</taxon>
        <taxon>Hypocreomycetidae</taxon>
        <taxon>Hypocreales</taxon>
        <taxon>Nectriaceae</taxon>
        <taxon>Fusarium</taxon>
        <taxon>Fusarium decemcellulare species complex</taxon>
    </lineage>
</organism>
<dbReference type="PANTHER" id="PTHR43078:SF6">
    <property type="entry name" value="UDP-GLUCURONIC ACID DECARBOXYLASE 1"/>
    <property type="match status" value="1"/>
</dbReference>
<evidence type="ECO:0000256" key="13">
    <source>
        <dbReference type="ARBA" id="ARBA00023136"/>
    </source>
</evidence>
<keyword evidence="12" id="KW-0333">Golgi apparatus</keyword>
<evidence type="ECO:0000256" key="12">
    <source>
        <dbReference type="ARBA" id="ARBA00023034"/>
    </source>
</evidence>
<dbReference type="GO" id="GO:0032580">
    <property type="term" value="C:Golgi cisterna membrane"/>
    <property type="evidence" value="ECO:0007669"/>
    <property type="project" value="UniProtKB-SubCell"/>
</dbReference>
<dbReference type="Proteomes" id="UP000554235">
    <property type="component" value="Unassembled WGS sequence"/>
</dbReference>
<protein>
    <recommendedName>
        <fullName evidence="6">UDP-glucuronic acid decarboxylase 1</fullName>
        <ecNumber evidence="5">4.1.1.35</ecNumber>
    </recommendedName>
    <alternativeName>
        <fullName evidence="16">UDP-glucuronate decarboxylase 1</fullName>
    </alternativeName>
</protein>
<evidence type="ECO:0000256" key="7">
    <source>
        <dbReference type="ARBA" id="ARBA00022692"/>
    </source>
</evidence>
<evidence type="ECO:0000256" key="9">
    <source>
        <dbReference type="ARBA" id="ARBA00022968"/>
    </source>
</evidence>
<name>A0A8H4P738_9HYPO</name>
<dbReference type="OrthoDB" id="331544at2759"/>
<reference evidence="19 20" key="1">
    <citation type="submission" date="2020-01" db="EMBL/GenBank/DDBJ databases">
        <title>Identification and distribution of gene clusters putatively required for synthesis of sphingolipid metabolism inhibitors in phylogenetically diverse species of the filamentous fungus Fusarium.</title>
        <authorList>
            <person name="Kim H.-S."/>
            <person name="Busman M."/>
            <person name="Brown D.W."/>
            <person name="Divon H."/>
            <person name="Uhlig S."/>
            <person name="Proctor R.H."/>
        </authorList>
    </citation>
    <scope>NUCLEOTIDE SEQUENCE [LARGE SCALE GENOMIC DNA]</scope>
    <source>
        <strain evidence="19 20">NRRL 20459</strain>
    </source>
</reference>
<evidence type="ECO:0000256" key="3">
    <source>
        <dbReference type="ARBA" id="ARBA00005100"/>
    </source>
</evidence>
<evidence type="ECO:0000256" key="15">
    <source>
        <dbReference type="ARBA" id="ARBA00023239"/>
    </source>
</evidence>
<evidence type="ECO:0000256" key="2">
    <source>
        <dbReference type="ARBA" id="ARBA00004447"/>
    </source>
</evidence>
<keyword evidence="11" id="KW-0520">NAD</keyword>